<evidence type="ECO:0000313" key="3">
    <source>
        <dbReference type="Proteomes" id="UP000053259"/>
    </source>
</evidence>
<dbReference type="EMBL" id="KN847554">
    <property type="protein sequence ID" value="KIW01623.1"/>
    <property type="molecule type" value="Genomic_DNA"/>
</dbReference>
<name>A0A0D2A4B3_9PEZI</name>
<dbReference type="RefSeq" id="XP_016211492.1">
    <property type="nucleotide sequence ID" value="XM_016360815.1"/>
</dbReference>
<proteinExistence type="predicted"/>
<accession>A0A0D2A4B3</accession>
<dbReference type="VEuPathDB" id="FungiDB:PV09_07094"/>
<gene>
    <name evidence="2" type="ORF">PV09_07094</name>
</gene>
<dbReference type="InterPro" id="IPR057589">
    <property type="entry name" value="GT_PLOD"/>
</dbReference>
<dbReference type="STRING" id="253628.A0A0D2A4B3"/>
<dbReference type="InParanoid" id="A0A0D2A4B3"/>
<dbReference type="Pfam" id="PF25342">
    <property type="entry name" value="GT_PLOD"/>
    <property type="match status" value="1"/>
</dbReference>
<organism evidence="2 3">
    <name type="scientific">Verruconis gallopava</name>
    <dbReference type="NCBI Taxonomy" id="253628"/>
    <lineage>
        <taxon>Eukaryota</taxon>
        <taxon>Fungi</taxon>
        <taxon>Dikarya</taxon>
        <taxon>Ascomycota</taxon>
        <taxon>Pezizomycotina</taxon>
        <taxon>Dothideomycetes</taxon>
        <taxon>Pleosporomycetidae</taxon>
        <taxon>Venturiales</taxon>
        <taxon>Sympoventuriaceae</taxon>
        <taxon>Verruconis</taxon>
    </lineage>
</organism>
<evidence type="ECO:0000259" key="1">
    <source>
        <dbReference type="Pfam" id="PF25342"/>
    </source>
</evidence>
<dbReference type="GeneID" id="27315067"/>
<protein>
    <recommendedName>
        <fullName evidence="1">PLOD1-3-like GT domain-containing protein</fullName>
    </recommendedName>
</protein>
<dbReference type="PROSITE" id="PS51257">
    <property type="entry name" value="PROKAR_LIPOPROTEIN"/>
    <property type="match status" value="1"/>
</dbReference>
<keyword evidence="3" id="KW-1185">Reference proteome</keyword>
<reference evidence="2 3" key="1">
    <citation type="submission" date="2015-01" db="EMBL/GenBank/DDBJ databases">
        <title>The Genome Sequence of Ochroconis gallopava CBS43764.</title>
        <authorList>
            <consortium name="The Broad Institute Genomics Platform"/>
            <person name="Cuomo C."/>
            <person name="de Hoog S."/>
            <person name="Gorbushina A."/>
            <person name="Stielow B."/>
            <person name="Teixiera M."/>
            <person name="Abouelleil A."/>
            <person name="Chapman S.B."/>
            <person name="Priest M."/>
            <person name="Young S.K."/>
            <person name="Wortman J."/>
            <person name="Nusbaum C."/>
            <person name="Birren B."/>
        </authorList>
    </citation>
    <scope>NUCLEOTIDE SEQUENCE [LARGE SCALE GENOMIC DNA]</scope>
    <source>
        <strain evidence="2 3">CBS 43764</strain>
    </source>
</reference>
<dbReference type="Proteomes" id="UP000053259">
    <property type="component" value="Unassembled WGS sequence"/>
</dbReference>
<dbReference type="HOGENOM" id="CLU_020425_2_0_1"/>
<dbReference type="CDD" id="cd22997">
    <property type="entry name" value="GT_LH"/>
    <property type="match status" value="1"/>
</dbReference>
<sequence>MTLRKLRFHLIIIAVSACACLSLISLHINKADWIQLPNVLSYDDASNGRVSHLHLLTVATDSNLNLCRLIFSSTVLSYPVPVLIDWKGSGEFNASESHLAKIEGPLRYLRSLPPHKDNDIVLLVDGYDVIFQLGPDVLLQRYFSVLDEANTRLRAKFGDDYVEKSGIYNSIIFGPDKTCFPLEHSHPRCWAVPPSPLPPDAFGPNTDKDMEHHRPRWLNSGTIMGPVAEVRAFFQATKDKVKDTFDPDNISRNSDQMYMANLFADQEYARTIFAPGQPELPNTEDKIIPDLNDGRRKEFHVGLDYESRMFQTCAGYEGFLDWTTFDQPSPHSNLKSPSSKGIISLQEDVLSSRKPFAAIDDDKALRDTSWTSVSLGVNMVSGFIFPVLHFTSDKSLRDRWWPRMWFYPHAERLLVACSKIKKSLISNQLINGTRWMNDEPYNIQEGNVGYIGAVSDLGEHLSWKKICGEHEETLYSAE</sequence>
<dbReference type="AlphaFoldDB" id="A0A0D2A4B3"/>
<dbReference type="PANTHER" id="PTHR36587:SF2">
    <property type="entry name" value="EXPRESSION SITE-ASSOCIATED GENE 3 (ESAG3)-LIKE PROTEIN"/>
    <property type="match status" value="1"/>
</dbReference>
<dbReference type="OrthoDB" id="422736at2759"/>
<dbReference type="PANTHER" id="PTHR36587">
    <property type="entry name" value="EXPRESSION SITE-ASSOCIATED GENE 3 (ESAG3)-LIKE PROTEIN"/>
    <property type="match status" value="1"/>
</dbReference>
<feature type="domain" description="PLOD1-3-like GT" evidence="1">
    <location>
        <begin position="51"/>
        <end position="145"/>
    </location>
</feature>
<evidence type="ECO:0000313" key="2">
    <source>
        <dbReference type="EMBL" id="KIW01623.1"/>
    </source>
</evidence>